<protein>
    <submittedName>
        <fullName evidence="1">Uncharacterized protein</fullName>
    </submittedName>
</protein>
<keyword evidence="2" id="KW-1185">Reference proteome</keyword>
<evidence type="ECO:0000313" key="2">
    <source>
        <dbReference type="Proteomes" id="UP001732700"/>
    </source>
</evidence>
<reference evidence="1" key="1">
    <citation type="submission" date="2021-05" db="EMBL/GenBank/DDBJ databases">
        <authorList>
            <person name="Scholz U."/>
            <person name="Mascher M."/>
            <person name="Fiebig A."/>
        </authorList>
    </citation>
    <scope>NUCLEOTIDE SEQUENCE [LARGE SCALE GENOMIC DNA]</scope>
</reference>
<name>A0ACD5UNV3_AVESA</name>
<evidence type="ECO:0000313" key="1">
    <source>
        <dbReference type="EnsemblPlants" id="AVESA.00010b.r2.2CG0283370.4.CDS"/>
    </source>
</evidence>
<accession>A0ACD5UNV3</accession>
<sequence length="243" mass="27272">MASPAPREGEGESCGKEEWLIYAFVARGIAVLAEYTEFTGNFPALAAQCLQRLPAGSSNPGGATSRLSYACDRHTFNFLIDRGYGYCVVAKESVPKNVSVAFLERLKDDFMKRYRGGKADTALAKSLNKEYGPVIKQHMQYVLDHSDEIEKTSKVQAQVSEVKNIMLNNIEKTLGRAEKLTELQDKTSDLRDQAQEFKKQGFKIRRKTWLQSMKLKLAILGILLLLVIIVWVSVCQGFDCTKH</sequence>
<proteinExistence type="predicted"/>
<organism evidence="1 2">
    <name type="scientific">Avena sativa</name>
    <name type="common">Oat</name>
    <dbReference type="NCBI Taxonomy" id="4498"/>
    <lineage>
        <taxon>Eukaryota</taxon>
        <taxon>Viridiplantae</taxon>
        <taxon>Streptophyta</taxon>
        <taxon>Embryophyta</taxon>
        <taxon>Tracheophyta</taxon>
        <taxon>Spermatophyta</taxon>
        <taxon>Magnoliopsida</taxon>
        <taxon>Liliopsida</taxon>
        <taxon>Poales</taxon>
        <taxon>Poaceae</taxon>
        <taxon>BOP clade</taxon>
        <taxon>Pooideae</taxon>
        <taxon>Poodae</taxon>
        <taxon>Poeae</taxon>
        <taxon>Poeae Chloroplast Group 1 (Aveneae type)</taxon>
        <taxon>Aveninae</taxon>
        <taxon>Avena</taxon>
    </lineage>
</organism>
<dbReference type="EnsemblPlants" id="AVESA.00010b.r2.2CG0283370.4">
    <property type="protein sequence ID" value="AVESA.00010b.r2.2CG0283370.4.CDS"/>
    <property type="gene ID" value="AVESA.00010b.r2.2CG0283370"/>
</dbReference>
<reference evidence="1" key="2">
    <citation type="submission" date="2025-09" db="UniProtKB">
        <authorList>
            <consortium name="EnsemblPlants"/>
        </authorList>
    </citation>
    <scope>IDENTIFICATION</scope>
</reference>
<dbReference type="Proteomes" id="UP001732700">
    <property type="component" value="Chromosome 2C"/>
</dbReference>